<keyword evidence="4 11" id="KW-1003">Cell membrane</keyword>
<evidence type="ECO:0000256" key="7">
    <source>
        <dbReference type="ARBA" id="ARBA00023136"/>
    </source>
</evidence>
<dbReference type="Proteomes" id="UP000515800">
    <property type="component" value="Chromosome"/>
</dbReference>
<feature type="domain" description="PpiC" evidence="13">
    <location>
        <begin position="140"/>
        <end position="224"/>
    </location>
</feature>
<dbReference type="EC" id="5.2.1.8" evidence="11"/>
<dbReference type="EMBL" id="CP060724">
    <property type="protein sequence ID" value="QNN76115.1"/>
    <property type="molecule type" value="Genomic_DNA"/>
</dbReference>
<keyword evidence="9 11" id="KW-0413">Isomerase</keyword>
<dbReference type="Pfam" id="PF00639">
    <property type="entry name" value="Rotamase"/>
    <property type="match status" value="1"/>
</dbReference>
<dbReference type="InterPro" id="IPR000297">
    <property type="entry name" value="PPIase_PpiC"/>
</dbReference>
<organism evidence="14 15">
    <name type="scientific">Weissella diestrammenae</name>
    <dbReference type="NCBI Taxonomy" id="1162633"/>
    <lineage>
        <taxon>Bacteria</taxon>
        <taxon>Bacillati</taxon>
        <taxon>Bacillota</taxon>
        <taxon>Bacilli</taxon>
        <taxon>Lactobacillales</taxon>
        <taxon>Lactobacillaceae</taxon>
        <taxon>Weissella</taxon>
    </lineage>
</organism>
<dbReference type="GO" id="GO:0006457">
    <property type="term" value="P:protein folding"/>
    <property type="evidence" value="ECO:0007669"/>
    <property type="project" value="UniProtKB-UniRule"/>
</dbReference>
<name>A0A7G9T7P0_9LACO</name>
<keyword evidence="8" id="KW-0564">Palmitate</keyword>
<evidence type="ECO:0000256" key="12">
    <source>
        <dbReference type="SAM" id="MobiDB-lite"/>
    </source>
</evidence>
<evidence type="ECO:0000256" key="5">
    <source>
        <dbReference type="ARBA" id="ARBA00022729"/>
    </source>
</evidence>
<feature type="compositionally biased region" description="Low complexity" evidence="12">
    <location>
        <begin position="310"/>
        <end position="354"/>
    </location>
</feature>
<evidence type="ECO:0000256" key="1">
    <source>
        <dbReference type="ARBA" id="ARBA00000971"/>
    </source>
</evidence>
<dbReference type="HAMAP" id="MF_01145">
    <property type="entry name" value="Foldase_PrsA"/>
    <property type="match status" value="1"/>
</dbReference>
<keyword evidence="15" id="KW-1185">Reference proteome</keyword>
<comment type="similarity">
    <text evidence="3 11">Belongs to the PrsA family.</text>
</comment>
<reference evidence="14 15" key="1">
    <citation type="submission" date="2020-08" db="EMBL/GenBank/DDBJ databases">
        <title>Genome sequence of Weissella diestrammenae KACC 16890T.</title>
        <authorList>
            <person name="Hyun D.-W."/>
            <person name="Bae J.-W."/>
        </authorList>
    </citation>
    <scope>NUCLEOTIDE SEQUENCE [LARGE SCALE GENOMIC DNA]</scope>
    <source>
        <strain evidence="14 15">KACC 16890</strain>
    </source>
</reference>
<keyword evidence="5 11" id="KW-0732">Signal</keyword>
<dbReference type="SUPFAM" id="SSF109998">
    <property type="entry name" value="Triger factor/SurA peptide-binding domain-like"/>
    <property type="match status" value="1"/>
</dbReference>
<sequence length="354" mass="37645">MHEKNLGINCRCCSSRGLVVFGLSGGKNVATTDAGSVSEKSLYSALKATPEGKQTFANLVIKKVLSKDYADKVDQKEIDKQYNKAKKQYGESFESTLSQSGMTTATYKDNLYLSALEKVAYKANQKFTEAQLKKAYKDYTPNVSISVIKTASEDDAKAVINDLNDGKNFADEAKAKSTDETTKTNGGKMAAFDSTASATTVSADVMKAAFALKKGEYTKTPVKVAGTTDATTGTATSDAYYVIKMNSRTAKKSYKQLKSKMKDILVDKKLATDTSAMTAFVGEQLNKAKVNITDKDLKSALVTYTEAANSASQAKSSSATKKTSSQSDSKKASTAKTSTSSSSGSSSSSSSSSK</sequence>
<dbReference type="AlphaFoldDB" id="A0A7G9T7P0"/>
<accession>A0A7G9T7P0</accession>
<evidence type="ECO:0000259" key="13">
    <source>
        <dbReference type="PROSITE" id="PS50198"/>
    </source>
</evidence>
<evidence type="ECO:0000256" key="4">
    <source>
        <dbReference type="ARBA" id="ARBA00022475"/>
    </source>
</evidence>
<keyword evidence="10" id="KW-0449">Lipoprotein</keyword>
<dbReference type="PANTHER" id="PTHR47245">
    <property type="entry name" value="PEPTIDYLPROLYL ISOMERASE"/>
    <property type="match status" value="1"/>
</dbReference>
<evidence type="ECO:0000313" key="14">
    <source>
        <dbReference type="EMBL" id="QNN76115.1"/>
    </source>
</evidence>
<feature type="region of interest" description="Disordered" evidence="12">
    <location>
        <begin position="308"/>
        <end position="354"/>
    </location>
</feature>
<evidence type="ECO:0000256" key="8">
    <source>
        <dbReference type="ARBA" id="ARBA00023139"/>
    </source>
</evidence>
<gene>
    <name evidence="11" type="primary">prsA</name>
    <name evidence="14" type="ORF">H9L19_06590</name>
</gene>
<keyword evidence="7 11" id="KW-0472">Membrane</keyword>
<comment type="catalytic activity">
    <reaction evidence="1 11">
        <text>[protein]-peptidylproline (omega=180) = [protein]-peptidylproline (omega=0)</text>
        <dbReference type="Rhea" id="RHEA:16237"/>
        <dbReference type="Rhea" id="RHEA-COMP:10747"/>
        <dbReference type="Rhea" id="RHEA-COMP:10748"/>
        <dbReference type="ChEBI" id="CHEBI:83833"/>
        <dbReference type="ChEBI" id="CHEBI:83834"/>
        <dbReference type="EC" id="5.2.1.8"/>
    </reaction>
</comment>
<evidence type="ECO:0000256" key="6">
    <source>
        <dbReference type="ARBA" id="ARBA00023110"/>
    </source>
</evidence>
<dbReference type="GO" id="GO:0003755">
    <property type="term" value="F:peptidyl-prolyl cis-trans isomerase activity"/>
    <property type="evidence" value="ECO:0007669"/>
    <property type="project" value="UniProtKB-UniRule"/>
</dbReference>
<evidence type="ECO:0000256" key="11">
    <source>
        <dbReference type="HAMAP-Rule" id="MF_01145"/>
    </source>
</evidence>
<evidence type="ECO:0000313" key="15">
    <source>
        <dbReference type="Proteomes" id="UP000515800"/>
    </source>
</evidence>
<evidence type="ECO:0000256" key="3">
    <source>
        <dbReference type="ARBA" id="ARBA00006071"/>
    </source>
</evidence>
<dbReference type="SUPFAM" id="SSF54534">
    <property type="entry name" value="FKBP-like"/>
    <property type="match status" value="1"/>
</dbReference>
<dbReference type="PROSITE" id="PS50198">
    <property type="entry name" value="PPIC_PPIASE_2"/>
    <property type="match status" value="1"/>
</dbReference>
<evidence type="ECO:0000256" key="2">
    <source>
        <dbReference type="ARBA" id="ARBA00004193"/>
    </source>
</evidence>
<dbReference type="PANTHER" id="PTHR47245:SF1">
    <property type="entry name" value="FOLDASE PROTEIN PRSA"/>
    <property type="match status" value="1"/>
</dbReference>
<evidence type="ECO:0000256" key="10">
    <source>
        <dbReference type="ARBA" id="ARBA00023288"/>
    </source>
</evidence>
<proteinExistence type="inferred from homology"/>
<dbReference type="InterPro" id="IPR050245">
    <property type="entry name" value="PrsA_foldase"/>
</dbReference>
<comment type="subcellular location">
    <subcellularLocation>
        <location evidence="2">Cell membrane</location>
        <topology evidence="2">Lipid-anchor</topology>
    </subcellularLocation>
</comment>
<dbReference type="InterPro" id="IPR027304">
    <property type="entry name" value="Trigger_fact/SurA_dom_sf"/>
</dbReference>
<keyword evidence="6 11" id="KW-0697">Rotamase</keyword>
<protein>
    <recommendedName>
        <fullName evidence="11">Foldase protein PrsA</fullName>
        <ecNumber evidence="11">5.2.1.8</ecNumber>
    </recommendedName>
</protein>
<comment type="function">
    <text evidence="11">Plays a major role in protein secretion by helping the post-translocational extracellular folding of several secreted proteins.</text>
</comment>
<dbReference type="GO" id="GO:0005886">
    <property type="term" value="C:plasma membrane"/>
    <property type="evidence" value="ECO:0007669"/>
    <property type="project" value="UniProtKB-SubCell"/>
</dbReference>
<evidence type="ECO:0000256" key="9">
    <source>
        <dbReference type="ARBA" id="ARBA00023235"/>
    </source>
</evidence>
<dbReference type="InterPro" id="IPR046357">
    <property type="entry name" value="PPIase_dom_sf"/>
</dbReference>
<dbReference type="KEGG" id="wdi:H9L19_06590"/>
<dbReference type="InterPro" id="IPR023059">
    <property type="entry name" value="Foldase_PrsA"/>
</dbReference>
<dbReference type="Gene3D" id="3.10.50.40">
    <property type="match status" value="1"/>
</dbReference>